<feature type="transmembrane region" description="Helical" evidence="1">
    <location>
        <begin position="58"/>
        <end position="82"/>
    </location>
</feature>
<keyword evidence="1" id="KW-0812">Transmembrane</keyword>
<keyword evidence="1" id="KW-0472">Membrane</keyword>
<evidence type="ECO:0000256" key="1">
    <source>
        <dbReference type="SAM" id="Phobius"/>
    </source>
</evidence>
<gene>
    <name evidence="2" type="ORF">ZT3D7_G3826</name>
</gene>
<organism evidence="2 3">
    <name type="scientific">Zymoseptoria tritici (strain ST99CH_3D7)</name>
    <dbReference type="NCBI Taxonomy" id="1276538"/>
    <lineage>
        <taxon>Eukaryota</taxon>
        <taxon>Fungi</taxon>
        <taxon>Dikarya</taxon>
        <taxon>Ascomycota</taxon>
        <taxon>Pezizomycotina</taxon>
        <taxon>Dothideomycetes</taxon>
        <taxon>Dothideomycetidae</taxon>
        <taxon>Mycosphaerellales</taxon>
        <taxon>Mycosphaerellaceae</taxon>
        <taxon>Zymoseptoria</taxon>
    </lineage>
</organism>
<dbReference type="Proteomes" id="UP000215127">
    <property type="component" value="Chromosome 3"/>
</dbReference>
<dbReference type="STRING" id="1276538.A0A1X7RMN4"/>
<feature type="transmembrane region" description="Helical" evidence="1">
    <location>
        <begin position="20"/>
        <end position="38"/>
    </location>
</feature>
<keyword evidence="3" id="KW-1185">Reference proteome</keyword>
<sequence>MASIPSASRKLEFAQRALQIISAMIIIGIVAHGLAAPSDEEVLVHNPSGDYHAYESDPATWGFFLFFVAIWTIPEVIVLLVANGVSAHKRWLGYVCAGLESPFSRGLLDSSWYLSALQVIEVRGRRSGMGRLWRRRHLGGLGGRFICSRRM</sequence>
<accession>A0A1X7RMN4</accession>
<proteinExistence type="predicted"/>
<name>A0A1X7RMN4_ZYMT9</name>
<protein>
    <submittedName>
        <fullName evidence="2">Uncharacterized protein</fullName>
    </submittedName>
</protein>
<keyword evidence="1" id="KW-1133">Transmembrane helix</keyword>
<dbReference type="EMBL" id="LT853694">
    <property type="protein sequence ID" value="SMQ48676.1"/>
    <property type="molecule type" value="Genomic_DNA"/>
</dbReference>
<dbReference type="AlphaFoldDB" id="A0A1X7RMN4"/>
<evidence type="ECO:0000313" key="3">
    <source>
        <dbReference type="Proteomes" id="UP000215127"/>
    </source>
</evidence>
<evidence type="ECO:0000313" key="2">
    <source>
        <dbReference type="EMBL" id="SMQ48676.1"/>
    </source>
</evidence>
<reference evidence="2 3" key="1">
    <citation type="submission" date="2016-06" db="EMBL/GenBank/DDBJ databases">
        <authorList>
            <person name="Kjaerup R.B."/>
            <person name="Dalgaard T.S."/>
            <person name="Juul-Madsen H.R."/>
        </authorList>
    </citation>
    <scope>NUCLEOTIDE SEQUENCE [LARGE SCALE GENOMIC DNA]</scope>
</reference>